<evidence type="ECO:0000313" key="2">
    <source>
        <dbReference type="Proteomes" id="UP001055072"/>
    </source>
</evidence>
<keyword evidence="2" id="KW-1185">Reference proteome</keyword>
<accession>A0ACB8UIT9</accession>
<dbReference type="EMBL" id="MU274900">
    <property type="protein sequence ID" value="KAI0094178.1"/>
    <property type="molecule type" value="Genomic_DNA"/>
</dbReference>
<sequence length="550" mass="63401">MSIVPRKKQRVGDVKDEDEDTLRLLDLHHLLGPLIARGPPLCPLEIYPQHWFRPTDCRPYGHTASHLRYQHKPLLHERVAKLCANLPPELFDDILFYVYYNTSEGWRFVGLRRKSKKHDQDLWGDLIRCSLVCRHWANHCRRYIFGGGSLVISSVEDVEIFMEYATQGCPSLVPVHRLIDGLTVEQRYDAPRSFCHILHSICQLWPEFRDECEHRLHLKGPIPANFLRVYLGDPHWGFRSPSVRNPPSLLRYYEYIDMSSIHLPSFSHAIRYARHFRHARGIEFSKVTWDKGGRNPRPSIYRAPVGLFGDDELNVFVVGCTDNWQLCMQAALDNRNSMLHWLSADAQQWVVSLLMSSRDADASFHALNPSCQVINRDPVITDSLATTEVSFRSSWETPKSTIITYRFVWDKRRLVSTHIDHIPGLVVSVEIPKDSDDHHPVNIDAMFSYLERHPMPTVVIFFPVSSEWTLHCTYGALQAYMKPFRPLAFNPQADGRRYLFICGRSEEHPFPEVHGGKYDDTIGIDPVTLAPTGQSWDSNDEAMSELLGIP</sequence>
<protein>
    <submittedName>
        <fullName evidence="1">Uncharacterized protein</fullName>
    </submittedName>
</protein>
<evidence type="ECO:0000313" key="1">
    <source>
        <dbReference type="EMBL" id="KAI0094178.1"/>
    </source>
</evidence>
<proteinExistence type="predicted"/>
<dbReference type="Proteomes" id="UP001055072">
    <property type="component" value="Unassembled WGS sequence"/>
</dbReference>
<organism evidence="1 2">
    <name type="scientific">Irpex rosettiformis</name>
    <dbReference type="NCBI Taxonomy" id="378272"/>
    <lineage>
        <taxon>Eukaryota</taxon>
        <taxon>Fungi</taxon>
        <taxon>Dikarya</taxon>
        <taxon>Basidiomycota</taxon>
        <taxon>Agaricomycotina</taxon>
        <taxon>Agaricomycetes</taxon>
        <taxon>Polyporales</taxon>
        <taxon>Irpicaceae</taxon>
        <taxon>Irpex</taxon>
    </lineage>
</organism>
<comment type="caution">
    <text evidence="1">The sequence shown here is derived from an EMBL/GenBank/DDBJ whole genome shotgun (WGS) entry which is preliminary data.</text>
</comment>
<gene>
    <name evidence="1" type="ORF">BDY19DRAFT_988049</name>
</gene>
<name>A0ACB8UIT9_9APHY</name>
<reference evidence="1" key="1">
    <citation type="journal article" date="2021" name="Environ. Microbiol.">
        <title>Gene family expansions and transcriptome signatures uncover fungal adaptations to wood decay.</title>
        <authorList>
            <person name="Hage H."/>
            <person name="Miyauchi S."/>
            <person name="Viragh M."/>
            <person name="Drula E."/>
            <person name="Min B."/>
            <person name="Chaduli D."/>
            <person name="Navarro D."/>
            <person name="Favel A."/>
            <person name="Norest M."/>
            <person name="Lesage-Meessen L."/>
            <person name="Balint B."/>
            <person name="Merenyi Z."/>
            <person name="de Eugenio L."/>
            <person name="Morin E."/>
            <person name="Martinez A.T."/>
            <person name="Baldrian P."/>
            <person name="Stursova M."/>
            <person name="Martinez M.J."/>
            <person name="Novotny C."/>
            <person name="Magnuson J.K."/>
            <person name="Spatafora J.W."/>
            <person name="Maurice S."/>
            <person name="Pangilinan J."/>
            <person name="Andreopoulos W."/>
            <person name="LaButti K."/>
            <person name="Hundley H."/>
            <person name="Na H."/>
            <person name="Kuo A."/>
            <person name="Barry K."/>
            <person name="Lipzen A."/>
            <person name="Henrissat B."/>
            <person name="Riley R."/>
            <person name="Ahrendt S."/>
            <person name="Nagy L.G."/>
            <person name="Grigoriev I.V."/>
            <person name="Martin F."/>
            <person name="Rosso M.N."/>
        </authorList>
    </citation>
    <scope>NUCLEOTIDE SEQUENCE</scope>
    <source>
        <strain evidence="1">CBS 384.51</strain>
    </source>
</reference>